<sequence>MLRSCKWASTCIKECEPCHCGAEVKEVNENCKSCMACEEPFYNLKKTLEKSK</sequence>
<evidence type="ECO:0000313" key="3">
    <source>
        <dbReference type="Proteomes" id="UP001068021"/>
    </source>
</evidence>
<dbReference type="EMBL" id="JAPVER010000018">
    <property type="protein sequence ID" value="MCZ3364876.1"/>
    <property type="molecule type" value="Genomic_DNA"/>
</dbReference>
<evidence type="ECO:0000313" key="1">
    <source>
        <dbReference type="EMBL" id="MCZ3364876.1"/>
    </source>
</evidence>
<dbReference type="Proteomes" id="UP001068021">
    <property type="component" value="Unassembled WGS sequence"/>
</dbReference>
<evidence type="ECO:0000313" key="2">
    <source>
        <dbReference type="EMBL" id="MCZ3372631.1"/>
    </source>
</evidence>
<reference evidence="2" key="1">
    <citation type="submission" date="2022-12" db="EMBL/GenBank/DDBJ databases">
        <title>Reclassification of two methanogenic archaea species isolated from the Kolyma lowland permafrost.</title>
        <authorList>
            <person name="Trubitsyn V.E."/>
            <person name="Rivkina E.M."/>
            <person name="Shcherbakova V.A."/>
        </authorList>
    </citation>
    <scope>NUCLEOTIDE SEQUENCE</scope>
    <source>
        <strain evidence="1">M2</strain>
        <strain evidence="2">MK4</strain>
    </source>
</reference>
<dbReference type="Proteomes" id="UP001074446">
    <property type="component" value="Unassembled WGS sequence"/>
</dbReference>
<comment type="caution">
    <text evidence="2">The sequence shown here is derived from an EMBL/GenBank/DDBJ whole genome shotgun (WGS) entry which is preliminary data.</text>
</comment>
<keyword evidence="3" id="KW-1185">Reference proteome</keyword>
<accession>A0A9E5DN83</accession>
<protein>
    <submittedName>
        <fullName evidence="2">Uncharacterized protein</fullName>
    </submittedName>
</protein>
<dbReference type="EMBL" id="JAPVES010000030">
    <property type="protein sequence ID" value="MCZ3372631.1"/>
    <property type="molecule type" value="Genomic_DNA"/>
</dbReference>
<dbReference type="RefSeq" id="WP_157197524.1">
    <property type="nucleotide sequence ID" value="NZ_JAPVER010000018.1"/>
</dbReference>
<dbReference type="AlphaFoldDB" id="A0A9E5DN83"/>
<name>A0A9E5DN83_9EURY</name>
<gene>
    <name evidence="2" type="ORF">O3H35_08285</name>
    <name evidence="1" type="ORF">O3H54_03165</name>
</gene>
<proteinExistence type="predicted"/>
<organism evidence="2">
    <name type="scientific">Methanobacterium veterum</name>
    <dbReference type="NCBI Taxonomy" id="408577"/>
    <lineage>
        <taxon>Archaea</taxon>
        <taxon>Methanobacteriati</taxon>
        <taxon>Methanobacteriota</taxon>
        <taxon>Methanomada group</taxon>
        <taxon>Methanobacteria</taxon>
        <taxon>Methanobacteriales</taxon>
        <taxon>Methanobacteriaceae</taxon>
        <taxon>Methanobacterium</taxon>
    </lineage>
</organism>